<reference evidence="2 3" key="1">
    <citation type="submission" date="2019-03" db="EMBL/GenBank/DDBJ databases">
        <title>Draft genome sequences of novel Actinobacteria.</title>
        <authorList>
            <person name="Sahin N."/>
            <person name="Ay H."/>
            <person name="Saygin H."/>
        </authorList>
    </citation>
    <scope>NUCLEOTIDE SEQUENCE [LARGE SCALE GENOMIC DNA]</scope>
    <source>
        <strain evidence="2 3">6K102</strain>
    </source>
</reference>
<evidence type="ECO:0000313" key="3">
    <source>
        <dbReference type="Proteomes" id="UP000295136"/>
    </source>
</evidence>
<dbReference type="EMBL" id="SMLD01000042">
    <property type="protein sequence ID" value="TDE51555.1"/>
    <property type="molecule type" value="Genomic_DNA"/>
</dbReference>
<dbReference type="InterPro" id="IPR002560">
    <property type="entry name" value="Transposase_DDE"/>
</dbReference>
<organism evidence="2 3">
    <name type="scientific">Nonomuraea mesophila</name>
    <dbReference type="NCBI Taxonomy" id="2530382"/>
    <lineage>
        <taxon>Bacteria</taxon>
        <taxon>Bacillati</taxon>
        <taxon>Actinomycetota</taxon>
        <taxon>Actinomycetes</taxon>
        <taxon>Streptosporangiales</taxon>
        <taxon>Streptosporangiaceae</taxon>
        <taxon>Nonomuraea</taxon>
    </lineage>
</organism>
<gene>
    <name evidence="2" type="ORF">E1295_18295</name>
</gene>
<comment type="caution">
    <text evidence="2">The sequence shown here is derived from an EMBL/GenBank/DDBJ whole genome shotgun (WGS) entry which is preliminary data.</text>
</comment>
<evidence type="ECO:0000259" key="1">
    <source>
        <dbReference type="Pfam" id="PF01610"/>
    </source>
</evidence>
<protein>
    <recommendedName>
        <fullName evidence="1">Transposase IS204/IS1001/IS1096/IS1165 DDE domain-containing protein</fullName>
    </recommendedName>
</protein>
<feature type="domain" description="Transposase IS204/IS1001/IS1096/IS1165 DDE" evidence="1">
    <location>
        <begin position="9"/>
        <end position="58"/>
    </location>
</feature>
<keyword evidence="3" id="KW-1185">Reference proteome</keyword>
<proteinExistence type="predicted"/>
<name>A0A4R5FIJ8_9ACTN</name>
<dbReference type="AlphaFoldDB" id="A0A4R5FIJ8"/>
<dbReference type="PANTHER" id="PTHR33498">
    <property type="entry name" value="TRANSPOSASE FOR INSERTION SEQUENCE ELEMENT IS1557"/>
    <property type="match status" value="1"/>
</dbReference>
<dbReference type="PANTHER" id="PTHR33498:SF1">
    <property type="entry name" value="TRANSPOSASE FOR INSERTION SEQUENCE ELEMENT IS1557"/>
    <property type="match status" value="1"/>
</dbReference>
<sequence>MVVLSKTRRPEQRPGAKIVCRDRDGAYAEAVHTAAPDAVQVTDRFHVWRNVCDAVEKCVLPHLTCPPSRPMTSCADFLVSFTQRPELAAISEPACAAQAPNCRSAAAGGAIHAGFDGREDLQALDGDALPAPRAGPVGAIA</sequence>
<evidence type="ECO:0000313" key="2">
    <source>
        <dbReference type="EMBL" id="TDE51555.1"/>
    </source>
</evidence>
<dbReference type="Proteomes" id="UP000295136">
    <property type="component" value="Unassembled WGS sequence"/>
</dbReference>
<dbReference type="RefSeq" id="WP_132631530.1">
    <property type="nucleotide sequence ID" value="NZ_SMLD01000042.1"/>
</dbReference>
<accession>A0A4R5FIJ8</accession>
<dbReference type="Pfam" id="PF01610">
    <property type="entry name" value="DDE_Tnp_ISL3"/>
    <property type="match status" value="1"/>
</dbReference>
<dbReference type="InterPro" id="IPR047951">
    <property type="entry name" value="Transpos_ISL3"/>
</dbReference>